<dbReference type="RefSeq" id="WP_145226124.1">
    <property type="nucleotide sequence ID" value="NZ_VIVQ01000001.1"/>
</dbReference>
<protein>
    <submittedName>
        <fullName evidence="3">Molybdopterin-dependent oxidoreductase-like protein</fullName>
    </submittedName>
</protein>
<dbReference type="AlphaFoldDB" id="A0A561E9H3"/>
<reference evidence="3 4" key="1">
    <citation type="submission" date="2019-06" db="EMBL/GenBank/DDBJ databases">
        <title>Sequencing the genomes of 1000 actinobacteria strains.</title>
        <authorList>
            <person name="Klenk H.-P."/>
        </authorList>
    </citation>
    <scope>NUCLEOTIDE SEQUENCE [LARGE SCALE GENOMIC DNA]</scope>
    <source>
        <strain evidence="3 4">DSM 19560</strain>
    </source>
</reference>
<evidence type="ECO:0000256" key="1">
    <source>
        <dbReference type="SAM" id="Phobius"/>
    </source>
</evidence>
<accession>A0A561E9H3</accession>
<keyword evidence="1" id="KW-0472">Membrane</keyword>
<dbReference type="GO" id="GO:0016491">
    <property type="term" value="F:oxidoreductase activity"/>
    <property type="evidence" value="ECO:0007669"/>
    <property type="project" value="InterPro"/>
</dbReference>
<keyword evidence="4" id="KW-1185">Reference proteome</keyword>
<dbReference type="InterPro" id="IPR036374">
    <property type="entry name" value="OxRdtase_Mopterin-bd_sf"/>
</dbReference>
<dbReference type="InterPro" id="IPR008335">
    <property type="entry name" value="Mopterin_OxRdtase_euk"/>
</dbReference>
<dbReference type="PANTHER" id="PTHR43032:SF2">
    <property type="entry name" value="BLL0505 PROTEIN"/>
    <property type="match status" value="1"/>
</dbReference>
<name>A0A561E9H3_9MICO</name>
<feature type="transmembrane region" description="Helical" evidence="1">
    <location>
        <begin position="123"/>
        <end position="145"/>
    </location>
</feature>
<gene>
    <name evidence="3" type="ORF">BKA23_1063</name>
</gene>
<dbReference type="CDD" id="cd00321">
    <property type="entry name" value="SO_family_Moco"/>
    <property type="match status" value="1"/>
</dbReference>
<feature type="transmembrane region" description="Helical" evidence="1">
    <location>
        <begin position="38"/>
        <end position="61"/>
    </location>
</feature>
<dbReference type="SUPFAM" id="SSF56524">
    <property type="entry name" value="Oxidoreductase molybdopterin-binding domain"/>
    <property type="match status" value="1"/>
</dbReference>
<dbReference type="OrthoDB" id="5241952at2"/>
<evidence type="ECO:0000259" key="2">
    <source>
        <dbReference type="Pfam" id="PF00174"/>
    </source>
</evidence>
<dbReference type="Gene3D" id="3.90.420.10">
    <property type="entry name" value="Oxidoreductase, molybdopterin-binding domain"/>
    <property type="match status" value="1"/>
</dbReference>
<organism evidence="3 4">
    <name type="scientific">Rudaeicoccus suwonensis</name>
    <dbReference type="NCBI Taxonomy" id="657409"/>
    <lineage>
        <taxon>Bacteria</taxon>
        <taxon>Bacillati</taxon>
        <taxon>Actinomycetota</taxon>
        <taxon>Actinomycetes</taxon>
        <taxon>Micrococcales</taxon>
        <taxon>Dermacoccaceae</taxon>
        <taxon>Rudaeicoccus</taxon>
    </lineage>
</organism>
<dbReference type="Pfam" id="PF00174">
    <property type="entry name" value="Oxidored_molyb"/>
    <property type="match status" value="1"/>
</dbReference>
<dbReference type="PANTHER" id="PTHR43032">
    <property type="entry name" value="PROTEIN-METHIONINE-SULFOXIDE REDUCTASE"/>
    <property type="match status" value="1"/>
</dbReference>
<dbReference type="PRINTS" id="PR00407">
    <property type="entry name" value="EUMOPTERIN"/>
</dbReference>
<evidence type="ECO:0000313" key="4">
    <source>
        <dbReference type="Proteomes" id="UP000318297"/>
    </source>
</evidence>
<feature type="domain" description="Oxidoreductase molybdopterin-binding" evidence="2">
    <location>
        <begin position="274"/>
        <end position="397"/>
    </location>
</feature>
<comment type="caution">
    <text evidence="3">The sequence shown here is derived from an EMBL/GenBank/DDBJ whole genome shotgun (WGS) entry which is preliminary data.</text>
</comment>
<dbReference type="EMBL" id="VIVQ01000001">
    <property type="protein sequence ID" value="TWE12263.1"/>
    <property type="molecule type" value="Genomic_DNA"/>
</dbReference>
<evidence type="ECO:0000313" key="3">
    <source>
        <dbReference type="EMBL" id="TWE12263.1"/>
    </source>
</evidence>
<dbReference type="Proteomes" id="UP000318297">
    <property type="component" value="Unassembled WGS sequence"/>
</dbReference>
<feature type="transmembrane region" description="Helical" evidence="1">
    <location>
        <begin position="81"/>
        <end position="102"/>
    </location>
</feature>
<proteinExistence type="predicted"/>
<feature type="transmembrane region" description="Helical" evidence="1">
    <location>
        <begin position="157"/>
        <end position="175"/>
    </location>
</feature>
<keyword evidence="1" id="KW-0812">Transmembrane</keyword>
<keyword evidence="1" id="KW-1133">Transmembrane helix</keyword>
<dbReference type="InterPro" id="IPR000572">
    <property type="entry name" value="OxRdtase_Mopterin-bd_dom"/>
</dbReference>
<sequence>MGLHAGKELVILSRERLRPPQESDFSSRLRSAAVAARVGLWLGICFVLAFITGLISHYAQLPHPPIPLPASPSWGYRLTQTVHVVTGTAAVPLLLVKLWVVYPKLFQPIPRKFGALFVSGLERLSIGVLVSSAVLELTIGIMNVAQWYVWPFDFKKTHYALAFVVIGALIVHIAVKLPVIRTALGADIDGTDVDRPTAVRPGVLTRRGVVRISWVAAGLAVIAGSSAAGTAPVLNRIAVLSARSRKYGIPINRTAAQAGVVAQISRADNVCSVIHGSRTMTYSRDQLLALPQSTHTLPIACVEGWSVSGTWTGVPLRHLLDLVGAETGRQVMVQSVQRGTTESQTILPADFADDSRTLLALHLDGEPLSYDHGYPARLIAPDRPGALQTKWVSRIEVL</sequence>